<keyword evidence="1" id="KW-0378">Hydrolase</keyword>
<dbReference type="InterPro" id="IPR006439">
    <property type="entry name" value="HAD-SF_hydro_IA"/>
</dbReference>
<dbReference type="InterPro" id="IPR036412">
    <property type="entry name" value="HAD-like_sf"/>
</dbReference>
<dbReference type="Pfam" id="PF00702">
    <property type="entry name" value="Hydrolase"/>
    <property type="match status" value="1"/>
</dbReference>
<evidence type="ECO:0000313" key="1">
    <source>
        <dbReference type="EMBL" id="CEA00583.1"/>
    </source>
</evidence>
<dbReference type="InterPro" id="IPR011951">
    <property type="entry name" value="HAD-SF_hydro_IA_YjjG/PynA"/>
</dbReference>
<dbReference type="NCBIfam" id="TIGR01509">
    <property type="entry name" value="HAD-SF-IA-v3"/>
    <property type="match status" value="1"/>
</dbReference>
<dbReference type="SFLD" id="SFLDS00003">
    <property type="entry name" value="Haloacid_Dehalogenase"/>
    <property type="match status" value="1"/>
</dbReference>
<dbReference type="PATRIC" id="fig|1461583.4.peg.634"/>
<dbReference type="EMBL" id="LN483073">
    <property type="protein sequence ID" value="CEA00583.1"/>
    <property type="molecule type" value="Genomic_DNA"/>
</dbReference>
<dbReference type="HOGENOM" id="CLU_045011_8_1_9"/>
<protein>
    <submittedName>
        <fullName evidence="1">Putative HAD-hydrolase YfnB</fullName>
    </submittedName>
</protein>
<dbReference type="InterPro" id="IPR023198">
    <property type="entry name" value="PGP-like_dom2"/>
</dbReference>
<dbReference type="SFLD" id="SFLDG01129">
    <property type="entry name" value="C1.5:_HAD__Beta-PGM__Phosphata"/>
    <property type="match status" value="1"/>
</dbReference>
<organism evidence="1">
    <name type="scientific">Metalysinibacillus saudimassiliensis</name>
    <dbReference type="NCBI Taxonomy" id="1461583"/>
    <lineage>
        <taxon>Bacteria</taxon>
        <taxon>Bacillati</taxon>
        <taxon>Bacillota</taxon>
        <taxon>Bacilli</taxon>
        <taxon>Bacillales</taxon>
        <taxon>Caryophanaceae</taxon>
        <taxon>Metalysinibacillus</taxon>
    </lineage>
</organism>
<dbReference type="NCBIfam" id="TIGR01549">
    <property type="entry name" value="HAD-SF-IA-v1"/>
    <property type="match status" value="1"/>
</dbReference>
<dbReference type="PANTHER" id="PTHR47478">
    <property type="match status" value="1"/>
</dbReference>
<sequence length="289" mass="32876">MYTHLFFDVDDTLLDFPAGELYSLSRLFEELSLSPYDEVQATYTKINRALWDASERGEIGVEALMSERFTQLLAAFELAGDGQALDELFRARLAEDDFSIAGVRDMLERLHKQYTIAIATNGIATTQEARLTRAGLWPYIDATFVSNEIGVQKPDVRFFEPMMALEGFDKSRALMIGDSLTSDMEGARRFGMPRCWYNPEQKPLPTVPVHYIISDYAQLERLLAWQSPIRVRLVHPDFAQDRYFVGEGELPQIVSDPHEMVQKMHEAGFLDTTLASADKVIELRTHAVK</sequence>
<dbReference type="PRINTS" id="PR00413">
    <property type="entry name" value="HADHALOGNASE"/>
</dbReference>
<reference evidence="1" key="1">
    <citation type="submission" date="2014-07" db="EMBL/GenBank/DDBJ databases">
        <authorList>
            <person name="Urmite Genomes Urmite Genomes"/>
        </authorList>
    </citation>
    <scope>NUCLEOTIDE SEQUENCE</scope>
    <source>
        <strain evidence="1">13S34_air</strain>
    </source>
</reference>
<gene>
    <name evidence="1" type="primary">yfnB_1</name>
    <name evidence="1" type="ORF">BN1050_00660</name>
</gene>
<dbReference type="Gene3D" id="1.10.150.240">
    <property type="entry name" value="Putative phosphatase, domain 2"/>
    <property type="match status" value="1"/>
</dbReference>
<dbReference type="InterPro" id="IPR052550">
    <property type="entry name" value="Pyrimidine_5'-ntase_YjjG"/>
</dbReference>
<dbReference type="AlphaFoldDB" id="A0A078LZN9"/>
<dbReference type="PANTHER" id="PTHR47478:SF1">
    <property type="entry name" value="PYRIMIDINE 5'-NUCLEOTIDASE YJJG"/>
    <property type="match status" value="1"/>
</dbReference>
<dbReference type="NCBIfam" id="TIGR02254">
    <property type="entry name" value="YjjG_YfnB"/>
    <property type="match status" value="1"/>
</dbReference>
<dbReference type="InterPro" id="IPR023214">
    <property type="entry name" value="HAD_sf"/>
</dbReference>
<accession>A0A078LZN9</accession>
<dbReference type="SUPFAM" id="SSF56784">
    <property type="entry name" value="HAD-like"/>
    <property type="match status" value="1"/>
</dbReference>
<dbReference type="Gene3D" id="3.40.50.1000">
    <property type="entry name" value="HAD superfamily/HAD-like"/>
    <property type="match status" value="1"/>
</dbReference>
<name>A0A078LZN9_9BACL</name>
<dbReference type="GO" id="GO:0008253">
    <property type="term" value="F:5'-nucleotidase activity"/>
    <property type="evidence" value="ECO:0007669"/>
    <property type="project" value="InterPro"/>
</dbReference>
<proteinExistence type="predicted"/>